<name>A0A0K1LM11_9CAUD</name>
<gene>
    <name evidence="1" type="ORF">CPT_Seuss15</name>
</gene>
<dbReference type="EMBL" id="KT001914">
    <property type="protein sequence ID" value="AKU43541.1"/>
    <property type="molecule type" value="Genomic_DNA"/>
</dbReference>
<reference evidence="1 2" key="1">
    <citation type="journal article" date="2015" name="Genome Announc.">
        <title>Complete Genome Sequence of Caulobacter crescentus Siphophage Seuss.</title>
        <authorList>
            <person name="Sloan J.M."/>
            <person name="Keene J.L."/>
            <person name="Cahill J.L."/>
            <person name="Rasche E.S."/>
            <person name="Kuty Everett G.F."/>
        </authorList>
    </citation>
    <scope>NUCLEOTIDE SEQUENCE [LARGE SCALE GENOMIC DNA]</scope>
</reference>
<accession>A0A0K1LM11</accession>
<evidence type="ECO:0000313" key="1">
    <source>
        <dbReference type="EMBL" id="AKU43541.1"/>
    </source>
</evidence>
<dbReference type="Proteomes" id="UP000221339">
    <property type="component" value="Segment"/>
</dbReference>
<proteinExistence type="predicted"/>
<organism evidence="1 2">
    <name type="scientific">Caulobacter phage Seuss</name>
    <dbReference type="NCBI Taxonomy" id="1675601"/>
    <lineage>
        <taxon>Viruses</taxon>
        <taxon>Duplodnaviria</taxon>
        <taxon>Heunggongvirae</taxon>
        <taxon>Uroviricota</taxon>
        <taxon>Caudoviricetes</taxon>
        <taxon>Seussvirus</taxon>
        <taxon>Seussvirus seuss</taxon>
    </lineage>
</organism>
<keyword evidence="2" id="KW-1185">Reference proteome</keyword>
<sequence length="244" mass="25944">MLTFHAGQSVVVAVPLTRDGEPFLADAGAKWTLRDHTGLPMPAYTDQAVADVSDTTLIITIPSGAQTIDSSRLFEKRFVVVSGTSNAIPFEVTLAYRLVAWMNYSITADSVRSFLGVDPGELADHDIDLPAAYLELASVAGVTAVQDALNSGTRLESLANNAIKGYAALACLPGLRQRVSKKAEDGSMKVERFTVDFDRLEADARRLVMEGTTGLGTSLDDLTAPVLFVLVTPTTDVITGEAPA</sequence>
<evidence type="ECO:0000313" key="2">
    <source>
        <dbReference type="Proteomes" id="UP000221339"/>
    </source>
</evidence>
<protein>
    <submittedName>
        <fullName evidence="1">Uncharacterized protein</fullName>
    </submittedName>
</protein>